<dbReference type="Gene3D" id="3.40.190.290">
    <property type="match status" value="1"/>
</dbReference>
<dbReference type="AlphaFoldDB" id="A0A133Y4I8"/>
<dbReference type="PANTHER" id="PTHR30419:SF8">
    <property type="entry name" value="NITROGEN ASSIMILATION TRANSCRIPTIONAL ACTIVATOR-RELATED"/>
    <property type="match status" value="1"/>
</dbReference>
<dbReference type="InterPro" id="IPR036388">
    <property type="entry name" value="WH-like_DNA-bd_sf"/>
</dbReference>
<comment type="similarity">
    <text evidence="1">Belongs to the LysR transcriptional regulatory family.</text>
</comment>
<dbReference type="SUPFAM" id="SSF53850">
    <property type="entry name" value="Periplasmic binding protein-like II"/>
    <property type="match status" value="1"/>
</dbReference>
<dbReference type="FunFam" id="1.10.10.10:FF:000001">
    <property type="entry name" value="LysR family transcriptional regulator"/>
    <property type="match status" value="1"/>
</dbReference>
<evidence type="ECO:0000256" key="4">
    <source>
        <dbReference type="ARBA" id="ARBA00023163"/>
    </source>
</evidence>
<dbReference type="SUPFAM" id="SSF46785">
    <property type="entry name" value="Winged helix' DNA-binding domain"/>
    <property type="match status" value="1"/>
</dbReference>
<dbReference type="EMBL" id="LSCQ01000012">
    <property type="protein sequence ID" value="KXB38077.1"/>
    <property type="molecule type" value="Genomic_DNA"/>
</dbReference>
<evidence type="ECO:0000256" key="1">
    <source>
        <dbReference type="ARBA" id="ARBA00009437"/>
    </source>
</evidence>
<dbReference type="PANTHER" id="PTHR30419">
    <property type="entry name" value="HTH-TYPE TRANSCRIPTIONAL REGULATOR YBHD"/>
    <property type="match status" value="1"/>
</dbReference>
<keyword evidence="3" id="KW-0238">DNA-binding</keyword>
<comment type="caution">
    <text evidence="6">The sequence shown here is derived from an EMBL/GenBank/DDBJ whole genome shotgun (WGS) entry which is preliminary data.</text>
</comment>
<gene>
    <name evidence="6" type="ORF">HMPREF3187_00140</name>
</gene>
<dbReference type="CDD" id="cd05466">
    <property type="entry name" value="PBP2_LTTR_substrate"/>
    <property type="match status" value="1"/>
</dbReference>
<evidence type="ECO:0000256" key="3">
    <source>
        <dbReference type="ARBA" id="ARBA00023125"/>
    </source>
</evidence>
<dbReference type="InterPro" id="IPR050950">
    <property type="entry name" value="HTH-type_LysR_regulators"/>
</dbReference>
<keyword evidence="2" id="KW-0805">Transcription regulation</keyword>
<dbReference type="PROSITE" id="PS50931">
    <property type="entry name" value="HTH_LYSR"/>
    <property type="match status" value="1"/>
</dbReference>
<dbReference type="Proteomes" id="UP000070422">
    <property type="component" value="Unassembled WGS sequence"/>
</dbReference>
<dbReference type="InterPro" id="IPR036390">
    <property type="entry name" value="WH_DNA-bd_sf"/>
</dbReference>
<dbReference type="Pfam" id="PF00126">
    <property type="entry name" value="HTH_1"/>
    <property type="match status" value="1"/>
</dbReference>
<dbReference type="PRINTS" id="PR00039">
    <property type="entry name" value="HTHLYSR"/>
</dbReference>
<dbReference type="STRING" id="87541.AWM71_06330"/>
<dbReference type="Gene3D" id="1.10.10.10">
    <property type="entry name" value="Winged helix-like DNA-binding domain superfamily/Winged helix DNA-binding domain"/>
    <property type="match status" value="1"/>
</dbReference>
<proteinExistence type="inferred from homology"/>
<reference evidence="6 7" key="1">
    <citation type="submission" date="2016-01" db="EMBL/GenBank/DDBJ databases">
        <authorList>
            <person name="Oliw E.H."/>
        </authorList>
    </citation>
    <scope>NUCLEOTIDE SEQUENCE [LARGE SCALE GENOMIC DNA]</scope>
    <source>
        <strain evidence="6 7">KA00635</strain>
    </source>
</reference>
<evidence type="ECO:0000259" key="5">
    <source>
        <dbReference type="PROSITE" id="PS50931"/>
    </source>
</evidence>
<dbReference type="PATRIC" id="fig|87541.4.peg.138"/>
<organism evidence="6 7">
    <name type="scientific">Aerococcus christensenii</name>
    <dbReference type="NCBI Taxonomy" id="87541"/>
    <lineage>
        <taxon>Bacteria</taxon>
        <taxon>Bacillati</taxon>
        <taxon>Bacillota</taxon>
        <taxon>Bacilli</taxon>
        <taxon>Lactobacillales</taxon>
        <taxon>Aerococcaceae</taxon>
        <taxon>Aerococcus</taxon>
    </lineage>
</organism>
<keyword evidence="4" id="KW-0804">Transcription</keyword>
<dbReference type="OrthoDB" id="9803735at2"/>
<dbReference type="GO" id="GO:0005829">
    <property type="term" value="C:cytosol"/>
    <property type="evidence" value="ECO:0007669"/>
    <property type="project" value="TreeGrafter"/>
</dbReference>
<dbReference type="RefSeq" id="WP_060936330.1">
    <property type="nucleotide sequence ID" value="NZ_JASOZP010000009.1"/>
</dbReference>
<dbReference type="Pfam" id="PF03466">
    <property type="entry name" value="LysR_substrate"/>
    <property type="match status" value="1"/>
</dbReference>
<evidence type="ECO:0000256" key="2">
    <source>
        <dbReference type="ARBA" id="ARBA00023015"/>
    </source>
</evidence>
<sequence>MDIRQLRYFLTVSQEHSFSAAAKKLFVTQPTLSTSIKKLEDDLNHPLFFKEKNTLTLTPAGKMLNERGGKLLLEFDKLTEDIQHYGENQKTYIRLGMTTVFARKFMPLISQFLITHQNCDITLRQGGSPELQRALANNEIDLGIISFPKFEKNIDLEPINNLSYHICVVVPYKHPLSQETVIYTDQLKDQRFASFSKKYTLGKHLEYLAKSANFTPNIVYSGDNISVLLNSLEDMNAISLMAIEYKSFVKCSSNLHWIPLIDPNSQIQIGLAHTKHFFMTDSIRELINILHSNKL</sequence>
<evidence type="ECO:0000313" key="6">
    <source>
        <dbReference type="EMBL" id="KXB38077.1"/>
    </source>
</evidence>
<name>A0A133Y4I8_9LACT</name>
<protein>
    <submittedName>
        <fullName evidence="6">Transcriptional regulator, LysR family</fullName>
    </submittedName>
</protein>
<dbReference type="GO" id="GO:0003700">
    <property type="term" value="F:DNA-binding transcription factor activity"/>
    <property type="evidence" value="ECO:0007669"/>
    <property type="project" value="InterPro"/>
</dbReference>
<dbReference type="GO" id="GO:0003677">
    <property type="term" value="F:DNA binding"/>
    <property type="evidence" value="ECO:0007669"/>
    <property type="project" value="UniProtKB-KW"/>
</dbReference>
<dbReference type="InterPro" id="IPR000847">
    <property type="entry name" value="LysR_HTH_N"/>
</dbReference>
<accession>A0A133Y4I8</accession>
<dbReference type="InterPro" id="IPR005119">
    <property type="entry name" value="LysR_subst-bd"/>
</dbReference>
<evidence type="ECO:0000313" key="7">
    <source>
        <dbReference type="Proteomes" id="UP000070422"/>
    </source>
</evidence>
<feature type="domain" description="HTH lysR-type" evidence="5">
    <location>
        <begin position="1"/>
        <end position="58"/>
    </location>
</feature>